<protein>
    <recommendedName>
        <fullName evidence="2">TonB C-terminal domain-containing protein</fullName>
    </recommendedName>
</protein>
<evidence type="ECO:0008006" key="2">
    <source>
        <dbReference type="Google" id="ProtNLM"/>
    </source>
</evidence>
<gene>
    <name evidence="1" type="ORF">SDC9_167470</name>
</gene>
<dbReference type="EMBL" id="VSSQ01067756">
    <property type="protein sequence ID" value="MPN20093.1"/>
    <property type="molecule type" value="Genomic_DNA"/>
</dbReference>
<evidence type="ECO:0000313" key="1">
    <source>
        <dbReference type="EMBL" id="MPN20093.1"/>
    </source>
</evidence>
<organism evidence="1">
    <name type="scientific">bioreactor metagenome</name>
    <dbReference type="NCBI Taxonomy" id="1076179"/>
    <lineage>
        <taxon>unclassified sequences</taxon>
        <taxon>metagenomes</taxon>
        <taxon>ecological metagenomes</taxon>
    </lineage>
</organism>
<accession>A0A645G844</accession>
<reference evidence="1" key="1">
    <citation type="submission" date="2019-08" db="EMBL/GenBank/DDBJ databases">
        <authorList>
            <person name="Kucharzyk K."/>
            <person name="Murdoch R.W."/>
            <person name="Higgins S."/>
            <person name="Loffler F."/>
        </authorList>
    </citation>
    <scope>NUCLEOTIDE SEQUENCE</scope>
</reference>
<proteinExistence type="predicted"/>
<sequence>MAITVNKKGYVISASVMGDLSANDSCIKEYALKAAKASRFTSSATAPEKQQGEIVYRFIAQ</sequence>
<comment type="caution">
    <text evidence="1">The sequence shown here is derived from an EMBL/GenBank/DDBJ whole genome shotgun (WGS) entry which is preliminary data.</text>
</comment>
<name>A0A645G844_9ZZZZ</name>
<dbReference type="AlphaFoldDB" id="A0A645G844"/>